<evidence type="ECO:0000256" key="2">
    <source>
        <dbReference type="ARBA" id="ARBA00022475"/>
    </source>
</evidence>
<evidence type="ECO:0000256" key="1">
    <source>
        <dbReference type="ARBA" id="ARBA00004651"/>
    </source>
</evidence>
<feature type="domain" description="Cytochrome b561 bacterial/Ni-hydrogenase" evidence="7">
    <location>
        <begin position="19"/>
        <end position="212"/>
    </location>
</feature>
<evidence type="ECO:0000313" key="9">
    <source>
        <dbReference type="Proteomes" id="UP000247727"/>
    </source>
</evidence>
<dbReference type="Gene3D" id="1.20.950.20">
    <property type="entry name" value="Transmembrane di-heme cytochromes, Chain C"/>
    <property type="match status" value="1"/>
</dbReference>
<keyword evidence="2" id="KW-1003">Cell membrane</keyword>
<dbReference type="GO" id="GO:0022904">
    <property type="term" value="P:respiratory electron transport chain"/>
    <property type="evidence" value="ECO:0007669"/>
    <property type="project" value="InterPro"/>
</dbReference>
<gene>
    <name evidence="8" type="ORF">C8J30_1334</name>
</gene>
<organism evidence="8 9">
    <name type="scientific">Rhodobacter viridis</name>
    <dbReference type="NCBI Taxonomy" id="1054202"/>
    <lineage>
        <taxon>Bacteria</taxon>
        <taxon>Pseudomonadati</taxon>
        <taxon>Pseudomonadota</taxon>
        <taxon>Alphaproteobacteria</taxon>
        <taxon>Rhodobacterales</taxon>
        <taxon>Rhodobacter group</taxon>
        <taxon>Rhodobacter</taxon>
    </lineage>
</organism>
<reference evidence="8 9" key="1">
    <citation type="submission" date="2018-06" db="EMBL/GenBank/DDBJ databases">
        <title>Genomic Encyclopedia of Type Strains, Phase III (KMG-III): the genomes of soil and plant-associated and newly described type strains.</title>
        <authorList>
            <person name="Whitman W."/>
        </authorList>
    </citation>
    <scope>NUCLEOTIDE SEQUENCE [LARGE SCALE GENOMIC DNA]</scope>
    <source>
        <strain evidence="8 9">JA737</strain>
    </source>
</reference>
<dbReference type="Proteomes" id="UP000247727">
    <property type="component" value="Unassembled WGS sequence"/>
</dbReference>
<name>A0A318TP54_9RHOB</name>
<keyword evidence="4 6" id="KW-1133">Transmembrane helix</keyword>
<dbReference type="GO" id="GO:0009055">
    <property type="term" value="F:electron transfer activity"/>
    <property type="evidence" value="ECO:0007669"/>
    <property type="project" value="InterPro"/>
</dbReference>
<comment type="subcellular location">
    <subcellularLocation>
        <location evidence="1">Cell membrane</location>
        <topology evidence="1">Multi-pass membrane protein</topology>
    </subcellularLocation>
</comment>
<dbReference type="InterPro" id="IPR011577">
    <property type="entry name" value="Cyt_b561_bac/Ni-Hgenase"/>
</dbReference>
<dbReference type="InterPro" id="IPR051542">
    <property type="entry name" value="Hydrogenase_cytochrome"/>
</dbReference>
<dbReference type="PANTHER" id="PTHR30485">
    <property type="entry name" value="NI/FE-HYDROGENASE 1 B-TYPE CYTOCHROME SUBUNIT"/>
    <property type="match status" value="1"/>
</dbReference>
<dbReference type="RefSeq" id="WP_110807439.1">
    <property type="nucleotide sequence ID" value="NZ_QJTK01000033.1"/>
</dbReference>
<evidence type="ECO:0000256" key="4">
    <source>
        <dbReference type="ARBA" id="ARBA00022989"/>
    </source>
</evidence>
<dbReference type="AlphaFoldDB" id="A0A318TP54"/>
<dbReference type="EMBL" id="QJTK01000033">
    <property type="protein sequence ID" value="PYF06163.1"/>
    <property type="molecule type" value="Genomic_DNA"/>
</dbReference>
<evidence type="ECO:0000313" key="8">
    <source>
        <dbReference type="EMBL" id="PYF06163.1"/>
    </source>
</evidence>
<feature type="transmembrane region" description="Helical" evidence="6">
    <location>
        <begin position="48"/>
        <end position="69"/>
    </location>
</feature>
<evidence type="ECO:0000256" key="6">
    <source>
        <dbReference type="SAM" id="Phobius"/>
    </source>
</evidence>
<dbReference type="PANTHER" id="PTHR30485:SF2">
    <property type="entry name" value="BLL0597 PROTEIN"/>
    <property type="match status" value="1"/>
</dbReference>
<dbReference type="InterPro" id="IPR016174">
    <property type="entry name" value="Di-haem_cyt_TM"/>
</dbReference>
<evidence type="ECO:0000256" key="5">
    <source>
        <dbReference type="ARBA" id="ARBA00023136"/>
    </source>
</evidence>
<sequence length="216" mass="22500">MGRAPSLKTDPAGGVKPPVWDPLVRLSHWLVALAVLVNGLIDKPGAALHVGLGWAVLAIVLVRLGWGFVGPATARFASFPPAPFKALSHLGGLARRQRPREYPSHNPAGAMMVYTLWALLLTVTLTGLVMTGGRSPMTIAADQAAVNSGDWSALVKQAPAEDDEGDSDGGKIVGAIHETAANLLLILAALHVGGVVVESRALGRNLVRPMLGRGKA</sequence>
<feature type="transmembrane region" description="Helical" evidence="6">
    <location>
        <begin position="108"/>
        <end position="129"/>
    </location>
</feature>
<proteinExistence type="predicted"/>
<dbReference type="GO" id="GO:0020037">
    <property type="term" value="F:heme binding"/>
    <property type="evidence" value="ECO:0007669"/>
    <property type="project" value="TreeGrafter"/>
</dbReference>
<dbReference type="GO" id="GO:0005886">
    <property type="term" value="C:plasma membrane"/>
    <property type="evidence" value="ECO:0007669"/>
    <property type="project" value="UniProtKB-SubCell"/>
</dbReference>
<dbReference type="OrthoDB" id="196472at2"/>
<accession>A0A318TP54</accession>
<keyword evidence="9" id="KW-1185">Reference proteome</keyword>
<feature type="transmembrane region" description="Helical" evidence="6">
    <location>
        <begin position="23"/>
        <end position="41"/>
    </location>
</feature>
<comment type="caution">
    <text evidence="8">The sequence shown here is derived from an EMBL/GenBank/DDBJ whole genome shotgun (WGS) entry which is preliminary data.</text>
</comment>
<dbReference type="Pfam" id="PF01292">
    <property type="entry name" value="Ni_hydr_CYTB"/>
    <property type="match status" value="1"/>
</dbReference>
<evidence type="ECO:0000256" key="3">
    <source>
        <dbReference type="ARBA" id="ARBA00022692"/>
    </source>
</evidence>
<keyword evidence="3 6" id="KW-0812">Transmembrane</keyword>
<protein>
    <submittedName>
        <fullName evidence="8">Cytochrome b</fullName>
    </submittedName>
</protein>
<dbReference type="SUPFAM" id="SSF81342">
    <property type="entry name" value="Transmembrane di-heme cytochromes"/>
    <property type="match status" value="1"/>
</dbReference>
<keyword evidence="5 6" id="KW-0472">Membrane</keyword>
<evidence type="ECO:0000259" key="7">
    <source>
        <dbReference type="Pfam" id="PF01292"/>
    </source>
</evidence>